<dbReference type="SUPFAM" id="SSF53756">
    <property type="entry name" value="UDP-Glycosyltransferase/glycogen phosphorylase"/>
    <property type="match status" value="1"/>
</dbReference>
<proteinExistence type="predicted"/>
<name>A0A917B1W5_9MICO</name>
<organism evidence="3 4">
    <name type="scientific">Subtercola lobariae</name>
    <dbReference type="NCBI Taxonomy" id="1588641"/>
    <lineage>
        <taxon>Bacteria</taxon>
        <taxon>Bacillati</taxon>
        <taxon>Actinomycetota</taxon>
        <taxon>Actinomycetes</taxon>
        <taxon>Micrococcales</taxon>
        <taxon>Microbacteriaceae</taxon>
        <taxon>Subtercola</taxon>
    </lineage>
</organism>
<evidence type="ECO:0000259" key="2">
    <source>
        <dbReference type="Pfam" id="PF00534"/>
    </source>
</evidence>
<dbReference type="AlphaFoldDB" id="A0A917B1W5"/>
<accession>A0A917B1W5</accession>
<gene>
    <name evidence="3" type="ORF">GCM10011399_04950</name>
</gene>
<protein>
    <recommendedName>
        <fullName evidence="2">Glycosyl transferase family 1 domain-containing protein</fullName>
    </recommendedName>
</protein>
<dbReference type="PANTHER" id="PTHR46401">
    <property type="entry name" value="GLYCOSYLTRANSFERASE WBBK-RELATED"/>
    <property type="match status" value="1"/>
</dbReference>
<comment type="caution">
    <text evidence="3">The sequence shown here is derived from an EMBL/GenBank/DDBJ whole genome shotgun (WGS) entry which is preliminary data.</text>
</comment>
<evidence type="ECO:0000256" key="1">
    <source>
        <dbReference type="ARBA" id="ARBA00022679"/>
    </source>
</evidence>
<evidence type="ECO:0000313" key="4">
    <source>
        <dbReference type="Proteomes" id="UP000598775"/>
    </source>
</evidence>
<sequence>MIASDDRLQSLEELIGYLGGSVRGSTSDDHFEQLGELLDERTDYARLWLVWCTLRGELAVEGDILAFRRDVKLNGGRFALDGLGQRVDHSIFGYGTTVDIVTGAILVDVHDTCRTDKISGIQRVVRETVSRWAQQNDLQLVAWTHDRQGLRHLSATEKSRVLDKTAATSAADDPIERERLIVPNGGLLIVPELALESERAARLLCMGRFAETRTAFIGHDLVPITSGETSIDSVASHFPLYLDAVGYAAGVAGNSASTSAEFDAFKLMLAASGRSGPVVKPVFLAADIVEPSAADLAAARKRLNLGDEPLVLVVGTHEPRKNHLAVLQAARSLWRSGLSFRLAFLGSSAWGSDAFDQFAAVLHEQGYPIVVLRTVTDSLLAASYRLASVSVFVSFHEGFGLPVVESLRSGTPVIASNFGSMKEIADRYAGVLTVDPRSDRQIAKTLSRVLSEPAILTEMQQLLSKNHYRSWDDYANETWQFFTALTEDPSVLPVAADENGTQNA</sequence>
<feature type="domain" description="Glycosyl transferase family 1" evidence="2">
    <location>
        <begin position="300"/>
        <end position="467"/>
    </location>
</feature>
<dbReference type="Pfam" id="PF00534">
    <property type="entry name" value="Glycos_transf_1"/>
    <property type="match status" value="1"/>
</dbReference>
<keyword evidence="1" id="KW-0808">Transferase</keyword>
<dbReference type="EMBL" id="BMGP01000001">
    <property type="protein sequence ID" value="GGF14100.1"/>
    <property type="molecule type" value="Genomic_DNA"/>
</dbReference>
<dbReference type="Gene3D" id="3.40.50.2000">
    <property type="entry name" value="Glycogen Phosphorylase B"/>
    <property type="match status" value="1"/>
</dbReference>
<dbReference type="InterPro" id="IPR001296">
    <property type="entry name" value="Glyco_trans_1"/>
</dbReference>
<dbReference type="CDD" id="cd03809">
    <property type="entry name" value="GT4_MtfB-like"/>
    <property type="match status" value="1"/>
</dbReference>
<dbReference type="GO" id="GO:0016757">
    <property type="term" value="F:glycosyltransferase activity"/>
    <property type="evidence" value="ECO:0007669"/>
    <property type="project" value="InterPro"/>
</dbReference>
<keyword evidence="4" id="KW-1185">Reference proteome</keyword>
<dbReference type="RefSeq" id="WP_188673118.1">
    <property type="nucleotide sequence ID" value="NZ_BMGP01000001.1"/>
</dbReference>
<reference evidence="3 4" key="1">
    <citation type="journal article" date="2014" name="Int. J. Syst. Evol. Microbiol.">
        <title>Complete genome sequence of Corynebacterium casei LMG S-19264T (=DSM 44701T), isolated from a smear-ripened cheese.</title>
        <authorList>
            <consortium name="US DOE Joint Genome Institute (JGI-PGF)"/>
            <person name="Walter F."/>
            <person name="Albersmeier A."/>
            <person name="Kalinowski J."/>
            <person name="Ruckert C."/>
        </authorList>
    </citation>
    <scope>NUCLEOTIDE SEQUENCE [LARGE SCALE GENOMIC DNA]</scope>
    <source>
        <strain evidence="3 4">CGMCC 1.12976</strain>
    </source>
</reference>
<evidence type="ECO:0000313" key="3">
    <source>
        <dbReference type="EMBL" id="GGF14100.1"/>
    </source>
</evidence>
<dbReference type="PANTHER" id="PTHR46401:SF9">
    <property type="entry name" value="MANNOSYLTRANSFERASE A"/>
    <property type="match status" value="1"/>
</dbReference>
<dbReference type="Proteomes" id="UP000598775">
    <property type="component" value="Unassembled WGS sequence"/>
</dbReference>